<dbReference type="InterPro" id="IPR013216">
    <property type="entry name" value="Methyltransf_11"/>
</dbReference>
<keyword evidence="3" id="KW-1185">Reference proteome</keyword>
<sequence length="229" mass="25768">MTSHEEIYQDSSMSYEEMVSRQPDLTTVIKEIKPFQGLNVLDLGAGSGRLSSIIAPEAKSLVSTDISSAMLDLLDKKLTSSNSTPNWTTVVADHRSLPIADHSIDLVVSGWSICYLTNTDNSDWEQNLALVLDELTRVSKPNGTIIILETMGTGTETPNPPEFLKSYYEQLENKYGFEHRWIRTDYTFGDVAEAKEKTEFFFGAELAHRIEENAWSTVPECAGIWWKHL</sequence>
<name>A0ABR8MZQ2_9BACL</name>
<dbReference type="GO" id="GO:0032259">
    <property type="term" value="P:methylation"/>
    <property type="evidence" value="ECO:0007669"/>
    <property type="project" value="UniProtKB-KW"/>
</dbReference>
<gene>
    <name evidence="2" type="ORF">H8B09_12970</name>
</gene>
<proteinExistence type="predicted"/>
<keyword evidence="2" id="KW-0808">Transferase</keyword>
<dbReference type="Proteomes" id="UP000609346">
    <property type="component" value="Unassembled WGS sequence"/>
</dbReference>
<accession>A0ABR8MZQ2</accession>
<dbReference type="GO" id="GO:0008168">
    <property type="term" value="F:methyltransferase activity"/>
    <property type="evidence" value="ECO:0007669"/>
    <property type="project" value="UniProtKB-KW"/>
</dbReference>
<dbReference type="Gene3D" id="3.40.50.150">
    <property type="entry name" value="Vaccinia Virus protein VP39"/>
    <property type="match status" value="1"/>
</dbReference>
<evidence type="ECO:0000259" key="1">
    <source>
        <dbReference type="Pfam" id="PF08241"/>
    </source>
</evidence>
<evidence type="ECO:0000313" key="2">
    <source>
        <dbReference type="EMBL" id="MBD3919669.1"/>
    </source>
</evidence>
<organism evidence="2 3">
    <name type="scientific">Paenibacillus terricola</name>
    <dbReference type="NCBI Taxonomy" id="2763503"/>
    <lineage>
        <taxon>Bacteria</taxon>
        <taxon>Bacillati</taxon>
        <taxon>Bacillota</taxon>
        <taxon>Bacilli</taxon>
        <taxon>Bacillales</taxon>
        <taxon>Paenibacillaceae</taxon>
        <taxon>Paenibacillus</taxon>
    </lineage>
</organism>
<dbReference type="EMBL" id="JACXZA010000003">
    <property type="protein sequence ID" value="MBD3919669.1"/>
    <property type="molecule type" value="Genomic_DNA"/>
</dbReference>
<dbReference type="Pfam" id="PF08241">
    <property type="entry name" value="Methyltransf_11"/>
    <property type="match status" value="1"/>
</dbReference>
<dbReference type="PANTHER" id="PTHR43591">
    <property type="entry name" value="METHYLTRANSFERASE"/>
    <property type="match status" value="1"/>
</dbReference>
<dbReference type="CDD" id="cd02440">
    <property type="entry name" value="AdoMet_MTases"/>
    <property type="match status" value="1"/>
</dbReference>
<dbReference type="InterPro" id="IPR029063">
    <property type="entry name" value="SAM-dependent_MTases_sf"/>
</dbReference>
<keyword evidence="2" id="KW-0489">Methyltransferase</keyword>
<evidence type="ECO:0000313" key="3">
    <source>
        <dbReference type="Proteomes" id="UP000609346"/>
    </source>
</evidence>
<dbReference type="SUPFAM" id="SSF53335">
    <property type="entry name" value="S-adenosyl-L-methionine-dependent methyltransferases"/>
    <property type="match status" value="1"/>
</dbReference>
<protein>
    <submittedName>
        <fullName evidence="2">Class I SAM-dependent methyltransferase</fullName>
    </submittedName>
</protein>
<dbReference type="PANTHER" id="PTHR43591:SF110">
    <property type="entry name" value="RHODANESE DOMAIN-CONTAINING PROTEIN"/>
    <property type="match status" value="1"/>
</dbReference>
<feature type="domain" description="Methyltransferase type 11" evidence="1">
    <location>
        <begin position="41"/>
        <end position="147"/>
    </location>
</feature>
<reference evidence="2 3" key="1">
    <citation type="submission" date="2020-09" db="EMBL/GenBank/DDBJ databases">
        <title>Paenibacillus sp. strain PR3 16S rRNA gene Genome sequencing and assembly.</title>
        <authorList>
            <person name="Kim J."/>
        </authorList>
    </citation>
    <scope>NUCLEOTIDE SEQUENCE [LARGE SCALE GENOMIC DNA]</scope>
    <source>
        <strain evidence="2 3">PR3</strain>
    </source>
</reference>
<dbReference type="RefSeq" id="WP_191203968.1">
    <property type="nucleotide sequence ID" value="NZ_JACXZA010000003.1"/>
</dbReference>
<comment type="caution">
    <text evidence="2">The sequence shown here is derived from an EMBL/GenBank/DDBJ whole genome shotgun (WGS) entry which is preliminary data.</text>
</comment>